<dbReference type="InterPro" id="IPR026838">
    <property type="entry name" value="YheC/D"/>
</dbReference>
<sequence length="254" mass="29468">MACMVYWNNKLGKYRAMLTNEELARHLPPTKLATKVNIHGMLEKYHTLYLKPNHGTGGMGIFKLSQHGNYYRLQNGTRSRTFTTFDGAYAAFAKAKVKKIYLVQKGIPLLHYQKRPFDLRIMVQRSSQRKWEVTGIVGRLARPHKVVTNYHSGGMPMQVDELLASFVPRAKQASYINLLNTLGLRISRHMSDIFPRSLAYGVDIGIDKELKPWIIEVNTKPDKYIFNALADKRMFRKIMRYAELTKNKRMMEKQ</sequence>
<evidence type="ECO:0000313" key="1">
    <source>
        <dbReference type="EMBL" id="NOU75324.1"/>
    </source>
</evidence>
<dbReference type="Proteomes" id="UP000616779">
    <property type="component" value="Unassembled WGS sequence"/>
</dbReference>
<name>A0ABX1Y4B6_9BACL</name>
<dbReference type="EMBL" id="WHOA01000204">
    <property type="protein sequence ID" value="NOU75324.1"/>
    <property type="molecule type" value="Genomic_DNA"/>
</dbReference>
<dbReference type="Pfam" id="PF14398">
    <property type="entry name" value="ATPgrasp_YheCD"/>
    <property type="match status" value="1"/>
</dbReference>
<comment type="caution">
    <text evidence="1">The sequence shown here is derived from an EMBL/GenBank/DDBJ whole genome shotgun (WGS) entry which is preliminary data.</text>
</comment>
<organism evidence="1 2">
    <name type="scientific">Paenibacillus phytorum</name>
    <dbReference type="NCBI Taxonomy" id="2654977"/>
    <lineage>
        <taxon>Bacteria</taxon>
        <taxon>Bacillati</taxon>
        <taxon>Bacillota</taxon>
        <taxon>Bacilli</taxon>
        <taxon>Bacillales</taxon>
        <taxon>Paenibacillaceae</taxon>
        <taxon>Paenibacillus</taxon>
    </lineage>
</organism>
<protein>
    <recommendedName>
        <fullName evidence="3">YheC/YheD family protein</fullName>
    </recommendedName>
</protein>
<proteinExistence type="predicted"/>
<reference evidence="1 2" key="1">
    <citation type="submission" date="2019-10" db="EMBL/GenBank/DDBJ databases">
        <title>Description of Paenibacillus terrestris sp. nov.</title>
        <authorList>
            <person name="Carlier A."/>
            <person name="Qi S."/>
        </authorList>
    </citation>
    <scope>NUCLEOTIDE SEQUENCE [LARGE SCALE GENOMIC DNA]</scope>
    <source>
        <strain evidence="1 2">LMG 31458</strain>
    </source>
</reference>
<accession>A0ABX1Y4B6</accession>
<dbReference type="Gene3D" id="3.30.470.20">
    <property type="entry name" value="ATP-grasp fold, B domain"/>
    <property type="match status" value="1"/>
</dbReference>
<evidence type="ECO:0008006" key="3">
    <source>
        <dbReference type="Google" id="ProtNLM"/>
    </source>
</evidence>
<gene>
    <name evidence="1" type="ORF">GC098_28730</name>
</gene>
<evidence type="ECO:0000313" key="2">
    <source>
        <dbReference type="Proteomes" id="UP000616779"/>
    </source>
</evidence>
<keyword evidence="2" id="KW-1185">Reference proteome</keyword>
<dbReference type="SUPFAM" id="SSF56059">
    <property type="entry name" value="Glutathione synthetase ATP-binding domain-like"/>
    <property type="match status" value="1"/>
</dbReference>